<evidence type="ECO:0000313" key="3">
    <source>
        <dbReference type="Proteomes" id="UP000229080"/>
    </source>
</evidence>
<evidence type="ECO:0000256" key="1">
    <source>
        <dbReference type="ARBA" id="ARBA00023118"/>
    </source>
</evidence>
<comment type="caution">
    <text evidence="2">The sequence shown here is derived from an EMBL/GenBank/DDBJ whole genome shotgun (WGS) entry which is preliminary data.</text>
</comment>
<reference evidence="3" key="1">
    <citation type="submission" date="2017-09" db="EMBL/GenBank/DDBJ databases">
        <title>Depth-based differentiation of microbial function through sediment-hosted aquifers and enrichment of novel symbionts in the deep terrestrial subsurface.</title>
        <authorList>
            <person name="Probst A.J."/>
            <person name="Ladd B."/>
            <person name="Jarett J.K."/>
            <person name="Geller-Mcgrath D.E."/>
            <person name="Sieber C.M.K."/>
            <person name="Emerson J.B."/>
            <person name="Anantharaman K."/>
            <person name="Thomas B.C."/>
            <person name="Malmstrom R."/>
            <person name="Stieglmeier M."/>
            <person name="Klingl A."/>
            <person name="Woyke T."/>
            <person name="Ryan C.M."/>
            <person name="Banfield J.F."/>
        </authorList>
    </citation>
    <scope>NUCLEOTIDE SEQUENCE [LARGE SCALE GENOMIC DNA]</scope>
</reference>
<keyword evidence="1" id="KW-0051">Antiviral defense</keyword>
<organism evidence="2 3">
    <name type="scientific">Candidatus Portnoybacteria bacterium CG09_land_8_20_14_0_10_44_13</name>
    <dbReference type="NCBI Taxonomy" id="1974811"/>
    <lineage>
        <taxon>Bacteria</taxon>
        <taxon>Candidatus Portnoyibacteriota</taxon>
    </lineage>
</organism>
<dbReference type="GO" id="GO:0051607">
    <property type="term" value="P:defense response to virus"/>
    <property type="evidence" value="ECO:0007669"/>
    <property type="project" value="UniProtKB-KW"/>
</dbReference>
<dbReference type="EMBL" id="PEZF01000007">
    <property type="protein sequence ID" value="PIS17136.1"/>
    <property type="molecule type" value="Genomic_DNA"/>
</dbReference>
<dbReference type="NCBIfam" id="TIGR02593">
    <property type="entry name" value="CRISPR_cas5"/>
    <property type="match status" value="1"/>
</dbReference>
<evidence type="ECO:0000313" key="2">
    <source>
        <dbReference type="EMBL" id="PIS17136.1"/>
    </source>
</evidence>
<sequence>MPSETNQNRVTYHLPPKTGLAGERSPILPAISFIVVCRAACDACGFVSFEVVASLSTPLVAS</sequence>
<dbReference type="Proteomes" id="UP000229080">
    <property type="component" value="Unassembled WGS sequence"/>
</dbReference>
<dbReference type="AlphaFoldDB" id="A0A2H0WWT6"/>
<name>A0A2H0WWT6_9BACT</name>
<gene>
    <name evidence="2" type="ORF">COT61_00125</name>
</gene>
<dbReference type="InterPro" id="IPR013422">
    <property type="entry name" value="CRISPR-assoc_prot_Cas5_N"/>
</dbReference>
<accession>A0A2H0WWT6</accession>
<proteinExistence type="predicted"/>
<protein>
    <submittedName>
        <fullName evidence="2">Uncharacterized protein</fullName>
    </submittedName>
</protein>